<dbReference type="Proteomes" id="UP001597024">
    <property type="component" value="Unassembled WGS sequence"/>
</dbReference>
<keyword evidence="4" id="KW-1185">Reference proteome</keyword>
<dbReference type="Pfam" id="PF10708">
    <property type="entry name" value="DUF2510"/>
    <property type="match status" value="1"/>
</dbReference>
<feature type="non-terminal residue" evidence="3">
    <location>
        <position position="60"/>
    </location>
</feature>
<dbReference type="InterPro" id="IPR018929">
    <property type="entry name" value="DUF2510"/>
</dbReference>
<evidence type="ECO:0000313" key="3">
    <source>
        <dbReference type="EMBL" id="MFD0891413.1"/>
    </source>
</evidence>
<dbReference type="EMBL" id="JBHTHX010003156">
    <property type="protein sequence ID" value="MFD0891413.1"/>
    <property type="molecule type" value="Genomic_DNA"/>
</dbReference>
<accession>A0ABW3E932</accession>
<sequence length="60" mass="6503">MTTQTPAGWYPDPYGSPLLRWWDGNQWTDATHPRDTSPQGQAAPPAQPTGQTGPFPQPAA</sequence>
<proteinExistence type="predicted"/>
<comment type="caution">
    <text evidence="3">The sequence shown here is derived from an EMBL/GenBank/DDBJ whole genome shotgun (WGS) entry which is preliminary data.</text>
</comment>
<feature type="compositionally biased region" description="Low complexity" evidence="1">
    <location>
        <begin position="38"/>
        <end position="54"/>
    </location>
</feature>
<reference evidence="4" key="1">
    <citation type="journal article" date="2019" name="Int. J. Syst. Evol. Microbiol.">
        <title>The Global Catalogue of Microorganisms (GCM) 10K type strain sequencing project: providing services to taxonomists for standard genome sequencing and annotation.</title>
        <authorList>
            <consortium name="The Broad Institute Genomics Platform"/>
            <consortium name="The Broad Institute Genome Sequencing Center for Infectious Disease"/>
            <person name="Wu L."/>
            <person name="Ma J."/>
        </authorList>
    </citation>
    <scope>NUCLEOTIDE SEQUENCE [LARGE SCALE GENOMIC DNA]</scope>
    <source>
        <strain evidence="4">CCUG 62974</strain>
    </source>
</reference>
<evidence type="ECO:0000313" key="4">
    <source>
        <dbReference type="Proteomes" id="UP001597024"/>
    </source>
</evidence>
<gene>
    <name evidence="3" type="ORF">ACFQ08_43275</name>
</gene>
<name>A0ABW3E932_9ACTN</name>
<feature type="region of interest" description="Disordered" evidence="1">
    <location>
        <begin position="25"/>
        <end position="60"/>
    </location>
</feature>
<evidence type="ECO:0000259" key="2">
    <source>
        <dbReference type="Pfam" id="PF10708"/>
    </source>
</evidence>
<feature type="domain" description="DUF2510" evidence="2">
    <location>
        <begin position="7"/>
        <end position="38"/>
    </location>
</feature>
<evidence type="ECO:0000256" key="1">
    <source>
        <dbReference type="SAM" id="MobiDB-lite"/>
    </source>
</evidence>
<protein>
    <submittedName>
        <fullName evidence="3">DUF2510 domain-containing protein</fullName>
    </submittedName>
</protein>
<organism evidence="3 4">
    <name type="scientific">Streptosporangium algeriense</name>
    <dbReference type="NCBI Taxonomy" id="1682748"/>
    <lineage>
        <taxon>Bacteria</taxon>
        <taxon>Bacillati</taxon>
        <taxon>Actinomycetota</taxon>
        <taxon>Actinomycetes</taxon>
        <taxon>Streptosporangiales</taxon>
        <taxon>Streptosporangiaceae</taxon>
        <taxon>Streptosporangium</taxon>
    </lineage>
</organism>